<dbReference type="Proteomes" id="UP000294752">
    <property type="component" value="Unassembled WGS sequence"/>
</dbReference>
<proteinExistence type="predicted"/>
<accession>A0A4R7D6F7</accession>
<dbReference type="EMBL" id="SNZV01000002">
    <property type="protein sequence ID" value="TDS16157.1"/>
    <property type="molecule type" value="Genomic_DNA"/>
</dbReference>
<keyword evidence="4" id="KW-1185">Reference proteome</keyword>
<comment type="caution">
    <text evidence="3">The sequence shown here is derived from an EMBL/GenBank/DDBJ whole genome shotgun (WGS) entry which is preliminary data.</text>
</comment>
<dbReference type="InterPro" id="IPR029058">
    <property type="entry name" value="AB_hydrolase_fold"/>
</dbReference>
<name>A0A4R7D6F7_9SPHI</name>
<dbReference type="AlphaFoldDB" id="A0A4R7D6F7"/>
<evidence type="ECO:0000313" key="3">
    <source>
        <dbReference type="EMBL" id="TDS16157.1"/>
    </source>
</evidence>
<dbReference type="RefSeq" id="WP_133639415.1">
    <property type="nucleotide sequence ID" value="NZ_SNZV01000002.1"/>
</dbReference>
<dbReference type="InterPro" id="IPR050300">
    <property type="entry name" value="GDXG_lipolytic_enzyme"/>
</dbReference>
<evidence type="ECO:0000313" key="4">
    <source>
        <dbReference type="Proteomes" id="UP000294752"/>
    </source>
</evidence>
<evidence type="ECO:0000256" key="1">
    <source>
        <dbReference type="ARBA" id="ARBA00022801"/>
    </source>
</evidence>
<dbReference type="InterPro" id="IPR013094">
    <property type="entry name" value="AB_hydrolase_3"/>
</dbReference>
<organism evidence="3 4">
    <name type="scientific">Sphingobacterium paludis</name>
    <dbReference type="NCBI Taxonomy" id="1476465"/>
    <lineage>
        <taxon>Bacteria</taxon>
        <taxon>Pseudomonadati</taxon>
        <taxon>Bacteroidota</taxon>
        <taxon>Sphingobacteriia</taxon>
        <taxon>Sphingobacteriales</taxon>
        <taxon>Sphingobacteriaceae</taxon>
        <taxon>Sphingobacterium</taxon>
    </lineage>
</organism>
<sequence>MNKSFHLILDEHKPIVEQMSQLVPVLSDGNLKEFRTYVDSFFYPLPKADPYQIIEVNAFCKLYIYTPGNQSPKIKIPLLYHTHGGGFVSAKASQFSKKNQDWANEFGVIVASVEYRLAPESPYPAALVDCFEGIKYLYEHADELLIDKERISIIGESAGGGMAATLAIYVRDKKPELKIKNQFLFSPMLDYQNTRDFGPKKNEYLGEYGWTFESNSYGWSAYKGNQTISDDELGYFSAAHARDFTNLPCTYILIGGLDLFFEESLEYTRQLNRAGVPVSLEVVAGGVHGFEDFPTPVGLSLKQNSVNCMKELL</sequence>
<dbReference type="OrthoDB" id="9815425at2"/>
<dbReference type="Pfam" id="PF07859">
    <property type="entry name" value="Abhydrolase_3"/>
    <property type="match status" value="1"/>
</dbReference>
<gene>
    <name evidence="3" type="ORF">B0I21_102483</name>
</gene>
<dbReference type="PANTHER" id="PTHR48081:SF8">
    <property type="entry name" value="ALPHA_BETA HYDROLASE FOLD-3 DOMAIN-CONTAINING PROTEIN-RELATED"/>
    <property type="match status" value="1"/>
</dbReference>
<dbReference type="GO" id="GO:0016787">
    <property type="term" value="F:hydrolase activity"/>
    <property type="evidence" value="ECO:0007669"/>
    <property type="project" value="UniProtKB-KW"/>
</dbReference>
<evidence type="ECO:0000259" key="2">
    <source>
        <dbReference type="Pfam" id="PF07859"/>
    </source>
</evidence>
<dbReference type="SUPFAM" id="SSF53474">
    <property type="entry name" value="alpha/beta-Hydrolases"/>
    <property type="match status" value="1"/>
</dbReference>
<dbReference type="PANTHER" id="PTHR48081">
    <property type="entry name" value="AB HYDROLASE SUPERFAMILY PROTEIN C4A8.06C"/>
    <property type="match status" value="1"/>
</dbReference>
<keyword evidence="1" id="KW-0378">Hydrolase</keyword>
<protein>
    <submittedName>
        <fullName evidence="3">Acetyl esterase/lipase</fullName>
    </submittedName>
</protein>
<feature type="domain" description="Alpha/beta hydrolase fold-3" evidence="2">
    <location>
        <begin position="80"/>
        <end position="290"/>
    </location>
</feature>
<dbReference type="Gene3D" id="3.40.50.1820">
    <property type="entry name" value="alpha/beta hydrolase"/>
    <property type="match status" value="1"/>
</dbReference>
<reference evidence="3 4" key="1">
    <citation type="submission" date="2019-03" db="EMBL/GenBank/DDBJ databases">
        <title>Genomic Encyclopedia of Type Strains, Phase III (KMG-III): the genomes of soil and plant-associated and newly described type strains.</title>
        <authorList>
            <person name="Whitman W."/>
        </authorList>
    </citation>
    <scope>NUCLEOTIDE SEQUENCE [LARGE SCALE GENOMIC DNA]</scope>
    <source>
        <strain evidence="3 4">CGMCC 1.12801</strain>
    </source>
</reference>